<dbReference type="GO" id="GO:0032040">
    <property type="term" value="C:small-subunit processome"/>
    <property type="evidence" value="ECO:0007669"/>
    <property type="project" value="InterPro"/>
</dbReference>
<dbReference type="InterPro" id="IPR045056">
    <property type="entry name" value="Nop56/Nop58"/>
</dbReference>
<evidence type="ECO:0000256" key="5">
    <source>
        <dbReference type="ARBA" id="ARBA00023242"/>
    </source>
</evidence>
<dbReference type="FunFam" id="1.10.287.4070:FF:000001">
    <property type="entry name" value="Probable Nucleolar protein 58"/>
    <property type="match status" value="1"/>
</dbReference>
<dbReference type="GO" id="GO:0030515">
    <property type="term" value="F:snoRNA binding"/>
    <property type="evidence" value="ECO:0007669"/>
    <property type="project" value="InterPro"/>
</dbReference>
<comment type="subunit">
    <text evidence="7">Core component of box C/D small nucleolar ribonucleoprotein (snoRNP) particles; the core proteins SNU13, NOP56, NOP58 and FBL or FBLL1 assemble stepwise onto the snoRNA. Interacts with NOLC1/Nopp140. Interacts with NOPCHAP1, NUFIP1, RUVBL1 and RUVBL2; NOPCHAP1 bridges the association of NOP58 with RUVBL1:RUVBL2 and NUFIP1. Interacts with PIH1D1. Part of the small subunit (SSU) processome, composed of more than 70 proteins and the RNA chaperone small nucleolar RNA (snoRNA) U3.</text>
</comment>
<reference evidence="11" key="1">
    <citation type="submission" date="2018-10" db="EMBL/GenBank/DDBJ databases">
        <title>Transcriptome assembly of Aceria tosichella (Wheat curl mite) Type 2.</title>
        <authorList>
            <person name="Scully E.D."/>
            <person name="Geib S.M."/>
            <person name="Palmer N.A."/>
            <person name="Gupta A.K."/>
            <person name="Sarath G."/>
            <person name="Tatineni S."/>
        </authorList>
    </citation>
    <scope>NUCLEOTIDE SEQUENCE</scope>
    <source>
        <strain evidence="11">LincolnNE</strain>
    </source>
</reference>
<proteinExistence type="inferred from homology"/>
<evidence type="ECO:0000256" key="6">
    <source>
        <dbReference type="ARBA" id="ARBA00060303"/>
    </source>
</evidence>
<dbReference type="Gene3D" id="1.10.246.90">
    <property type="entry name" value="Nop domain"/>
    <property type="match status" value="1"/>
</dbReference>
<keyword evidence="5" id="KW-0539">Nucleus</keyword>
<dbReference type="Gene3D" id="1.10.287.4070">
    <property type="match status" value="1"/>
</dbReference>
<dbReference type="InterPro" id="IPR012974">
    <property type="entry name" value="NOP58/56_N"/>
</dbReference>
<dbReference type="AlphaFoldDB" id="A0A6G1SM62"/>
<comment type="similarity">
    <text evidence="2">Belongs to the NOP5/NOP56 family.</text>
</comment>
<dbReference type="SUPFAM" id="SSF89124">
    <property type="entry name" value="Nop domain"/>
    <property type="match status" value="1"/>
</dbReference>
<dbReference type="SMART" id="SM00931">
    <property type="entry name" value="NOSIC"/>
    <property type="match status" value="1"/>
</dbReference>
<evidence type="ECO:0000313" key="11">
    <source>
        <dbReference type="EMBL" id="MDE50993.1"/>
    </source>
</evidence>
<comment type="function">
    <text evidence="6">Required for the biogenesis of box C/D snoRNAs such as U3, U8 and U14 snoRNAs. Part of the small subunit (SSU) processome, first precursor of the small eukaryotic ribosomal subunit. During the assembly of the SSU processome in the nucleolus, many ribosome biogenesis factors, an RNA chaperone and ribosomal proteins associate with the nascent pre-rRNA and work in concert to generate RNA folding, modifications, rearrangements and cleavage as well as targeted degradation of pre-ribosomal RNA by the RNA exosome. Core component of box C/D small nucleolar ribonucleoprotein (snoRNP) complexes that function in methylation of multiple sites on ribosomal RNAs (rRNAs) and messenger RNAs (mRNAs).</text>
</comment>
<name>A0A6G1SM62_9ACAR</name>
<feature type="domain" description="Nop" evidence="10">
    <location>
        <begin position="286"/>
        <end position="404"/>
    </location>
</feature>
<evidence type="ECO:0000256" key="4">
    <source>
        <dbReference type="ARBA" id="ARBA00022517"/>
    </source>
</evidence>
<sequence>MLVLFETAQGYAFFKLHDDKKLAKVDKLVKTFQKGGDDLSNLISLHHFEKFKSTSEAVEGAAALLDSKIGKKLKKAIKKSIVKQSLEDELAVADPKLGTKIKDKFDITCVSTNAVQELMSLIRNKVEDLIPEWSNDDEMVMQLGTSHGIGRYKIKFSPDKVDTMIIQAVSLLDDLDKELNNYIMRCREWYGWHFPELSKILPDHMTYVRTILTIGMRSAATDVDLSEVIEDEETANKVKEYSEISMGTDIADEDLENIKFLCQNIIELTEYRAQLYDYLRNRMMTIAPNLTILVGELVGARLISHAGSLMNLAKHPASTVQILGAEKALFRALKTKHDTPKYGLIYHAQLVGMSNQQTKGKMSRMLAAKASLATRVDALGDEPTNALGTEHRAKLETRLKMLEDTKLRVVNGFGKKRAKPGDRPVDHKSKRFKFEPKDE</sequence>
<dbReference type="FunFam" id="1.10.246.90:FF:000004">
    <property type="entry name" value="Nucleolar protein 58"/>
    <property type="match status" value="1"/>
</dbReference>
<dbReference type="PROSITE" id="PS51358">
    <property type="entry name" value="NOP"/>
    <property type="match status" value="1"/>
</dbReference>
<dbReference type="InterPro" id="IPR012976">
    <property type="entry name" value="NOSIC"/>
</dbReference>
<dbReference type="PANTHER" id="PTHR10894:SF1">
    <property type="entry name" value="NUCLEOLAR PROTEIN 58"/>
    <property type="match status" value="1"/>
</dbReference>
<dbReference type="Pfam" id="PF01798">
    <property type="entry name" value="Nop"/>
    <property type="match status" value="1"/>
</dbReference>
<gene>
    <name evidence="11" type="primary">Nop58</name>
    <name evidence="11" type="ORF">g.19846</name>
</gene>
<evidence type="ECO:0000256" key="8">
    <source>
        <dbReference type="ARBA" id="ARBA00082313"/>
    </source>
</evidence>
<protein>
    <recommendedName>
        <fullName evidence="3">Nucleolar protein 58</fullName>
    </recommendedName>
    <alternativeName>
        <fullName evidence="8">Nucleolar protein 5</fullName>
    </alternativeName>
</protein>
<comment type="subcellular location">
    <subcellularLocation>
        <location evidence="1">Nucleus</location>
        <location evidence="1">Nucleolus</location>
    </subcellularLocation>
</comment>
<dbReference type="Pfam" id="PF08156">
    <property type="entry name" value="NOP5NT"/>
    <property type="match status" value="1"/>
</dbReference>
<dbReference type="InterPro" id="IPR036070">
    <property type="entry name" value="Nop_dom_sf"/>
</dbReference>
<evidence type="ECO:0000259" key="10">
    <source>
        <dbReference type="PROSITE" id="PS51358"/>
    </source>
</evidence>
<dbReference type="InterPro" id="IPR042239">
    <property type="entry name" value="Nop_C"/>
</dbReference>
<evidence type="ECO:0000256" key="9">
    <source>
        <dbReference type="SAM" id="MobiDB-lite"/>
    </source>
</evidence>
<dbReference type="GO" id="GO:0031428">
    <property type="term" value="C:box C/D methylation guide snoRNP complex"/>
    <property type="evidence" value="ECO:0007669"/>
    <property type="project" value="InterPro"/>
</dbReference>
<keyword evidence="4" id="KW-0690">Ribosome biogenesis</keyword>
<dbReference type="EMBL" id="GGYP01006222">
    <property type="protein sequence ID" value="MDE50993.1"/>
    <property type="molecule type" value="Transcribed_RNA"/>
</dbReference>
<feature type="compositionally biased region" description="Basic and acidic residues" evidence="9">
    <location>
        <begin position="419"/>
        <end position="439"/>
    </location>
</feature>
<evidence type="ECO:0000256" key="1">
    <source>
        <dbReference type="ARBA" id="ARBA00004604"/>
    </source>
</evidence>
<dbReference type="InterPro" id="IPR002687">
    <property type="entry name" value="Nop_dom"/>
</dbReference>
<accession>A0A6G1SM62</accession>
<organism evidence="11">
    <name type="scientific">Aceria tosichella</name>
    <name type="common">wheat curl mite</name>
    <dbReference type="NCBI Taxonomy" id="561515"/>
    <lineage>
        <taxon>Eukaryota</taxon>
        <taxon>Metazoa</taxon>
        <taxon>Ecdysozoa</taxon>
        <taxon>Arthropoda</taxon>
        <taxon>Chelicerata</taxon>
        <taxon>Arachnida</taxon>
        <taxon>Acari</taxon>
        <taxon>Acariformes</taxon>
        <taxon>Trombidiformes</taxon>
        <taxon>Prostigmata</taxon>
        <taxon>Eupodina</taxon>
        <taxon>Eriophyoidea</taxon>
        <taxon>Eriophyidae</taxon>
        <taxon>Eriophyinae</taxon>
        <taxon>Aceriini</taxon>
        <taxon>Aceria</taxon>
    </lineage>
</organism>
<dbReference type="PANTHER" id="PTHR10894">
    <property type="entry name" value="NUCLEOLAR PROTEIN 5 NUCLEOLAR PROTEIN NOP5 NOP58"/>
    <property type="match status" value="1"/>
</dbReference>
<dbReference type="GO" id="GO:0042254">
    <property type="term" value="P:ribosome biogenesis"/>
    <property type="evidence" value="ECO:0007669"/>
    <property type="project" value="UniProtKB-KW"/>
</dbReference>
<feature type="region of interest" description="Disordered" evidence="9">
    <location>
        <begin position="413"/>
        <end position="439"/>
    </location>
</feature>
<evidence type="ECO:0000256" key="2">
    <source>
        <dbReference type="ARBA" id="ARBA00009211"/>
    </source>
</evidence>
<evidence type="ECO:0000256" key="7">
    <source>
        <dbReference type="ARBA" id="ARBA00063404"/>
    </source>
</evidence>
<evidence type="ECO:0000256" key="3">
    <source>
        <dbReference type="ARBA" id="ARBA00020379"/>
    </source>
</evidence>